<evidence type="ECO:0000256" key="5">
    <source>
        <dbReference type="SAM" id="Phobius"/>
    </source>
</evidence>
<dbReference type="EMBL" id="AAMHGK010000001">
    <property type="protein sequence ID" value="EDH3325571.1"/>
    <property type="molecule type" value="Genomic_DNA"/>
</dbReference>
<feature type="non-terminal residue" evidence="6">
    <location>
        <position position="1"/>
    </location>
</feature>
<keyword evidence="2 5" id="KW-0812">Transmembrane</keyword>
<sequence>ILEDFKVQNTHFQNLLEHKEGIILKGGFVKNFYKKSFVLRQKINKNLKQINLLSEAFNLLLSEQAQYKKHLKILNLSINILNKNTKEHLTRIDTLYALTSAIKNEKMNKSIYLLSILSSIFLPLNLIVGFFGMNTNNLFFKDSPYGTLYIFSLICCILIVGFIFYHSKKTKEFDLDEGKKAKKQTK</sequence>
<evidence type="ECO:0000256" key="2">
    <source>
        <dbReference type="ARBA" id="ARBA00022692"/>
    </source>
</evidence>
<dbReference type="GO" id="GO:0015095">
    <property type="term" value="F:magnesium ion transmembrane transporter activity"/>
    <property type="evidence" value="ECO:0007669"/>
    <property type="project" value="TreeGrafter"/>
</dbReference>
<keyword evidence="3 5" id="KW-1133">Transmembrane helix</keyword>
<dbReference type="SUPFAM" id="SSF144083">
    <property type="entry name" value="Magnesium transport protein CorA, transmembrane region"/>
    <property type="match status" value="1"/>
</dbReference>
<dbReference type="InterPro" id="IPR045863">
    <property type="entry name" value="CorA_TM1_TM2"/>
</dbReference>
<feature type="transmembrane region" description="Helical" evidence="5">
    <location>
        <begin position="111"/>
        <end position="133"/>
    </location>
</feature>
<dbReference type="GO" id="GO:0005886">
    <property type="term" value="C:plasma membrane"/>
    <property type="evidence" value="ECO:0007669"/>
    <property type="project" value="UniProtKB-SubCell"/>
</dbReference>
<dbReference type="PANTHER" id="PTHR46494">
    <property type="entry name" value="CORA FAMILY METAL ION TRANSPORTER (EUROFUNG)"/>
    <property type="match status" value="1"/>
</dbReference>
<keyword evidence="4 5" id="KW-0472">Membrane</keyword>
<comment type="subcellular location">
    <subcellularLocation>
        <location evidence="1">Cell membrane</location>
        <topology evidence="1">Multi-pass membrane protein</topology>
    </subcellularLocation>
</comment>
<dbReference type="GO" id="GO:0050897">
    <property type="term" value="F:cobalt ion binding"/>
    <property type="evidence" value="ECO:0007669"/>
    <property type="project" value="TreeGrafter"/>
</dbReference>
<evidence type="ECO:0000256" key="4">
    <source>
        <dbReference type="ARBA" id="ARBA00023136"/>
    </source>
</evidence>
<reference evidence="6" key="1">
    <citation type="submission" date="2019-10" db="EMBL/GenBank/DDBJ databases">
        <authorList>
            <consortium name="PulseNet: The National Subtyping Network for Foodborne Disease Surveillance"/>
            <person name="Tarr C.L."/>
            <person name="Trees E."/>
            <person name="Katz L.S."/>
            <person name="Carleton-Romer H.A."/>
            <person name="Stroika S."/>
            <person name="Kucerova Z."/>
            <person name="Roache K.F."/>
            <person name="Sabol A.L."/>
            <person name="Besser J."/>
            <person name="Gerner-Smidt P."/>
        </authorList>
    </citation>
    <scope>NUCLEOTIDE SEQUENCE</scope>
    <source>
        <strain evidence="6">PNUSAC012813</strain>
    </source>
</reference>
<accession>A0A633T8P8</accession>
<feature type="transmembrane region" description="Helical" evidence="5">
    <location>
        <begin position="145"/>
        <end position="165"/>
    </location>
</feature>
<dbReference type="GO" id="GO:0000287">
    <property type="term" value="F:magnesium ion binding"/>
    <property type="evidence" value="ECO:0007669"/>
    <property type="project" value="TreeGrafter"/>
</dbReference>
<evidence type="ECO:0000313" key="6">
    <source>
        <dbReference type="EMBL" id="EDH3325571.1"/>
    </source>
</evidence>
<name>A0A633T8P8_CAMJU</name>
<dbReference type="GO" id="GO:0015087">
    <property type="term" value="F:cobalt ion transmembrane transporter activity"/>
    <property type="evidence" value="ECO:0007669"/>
    <property type="project" value="TreeGrafter"/>
</dbReference>
<evidence type="ECO:0000256" key="1">
    <source>
        <dbReference type="ARBA" id="ARBA00004651"/>
    </source>
</evidence>
<dbReference type="Gene3D" id="1.20.58.340">
    <property type="entry name" value="Magnesium transport protein CorA, transmembrane region"/>
    <property type="match status" value="1"/>
</dbReference>
<organism evidence="6">
    <name type="scientific">Campylobacter jejuni</name>
    <dbReference type="NCBI Taxonomy" id="197"/>
    <lineage>
        <taxon>Bacteria</taxon>
        <taxon>Pseudomonadati</taxon>
        <taxon>Campylobacterota</taxon>
        <taxon>Epsilonproteobacteria</taxon>
        <taxon>Campylobacterales</taxon>
        <taxon>Campylobacteraceae</taxon>
        <taxon>Campylobacter</taxon>
    </lineage>
</organism>
<dbReference type="Pfam" id="PF01544">
    <property type="entry name" value="CorA"/>
    <property type="match status" value="1"/>
</dbReference>
<dbReference type="InterPro" id="IPR002523">
    <property type="entry name" value="MgTranspt_CorA/ZnTranspt_ZntB"/>
</dbReference>
<evidence type="ECO:0000256" key="3">
    <source>
        <dbReference type="ARBA" id="ARBA00022989"/>
    </source>
</evidence>
<proteinExistence type="predicted"/>
<gene>
    <name evidence="6" type="ORF">GC762_00005</name>
</gene>
<comment type="caution">
    <text evidence="6">The sequence shown here is derived from an EMBL/GenBank/DDBJ whole genome shotgun (WGS) entry which is preliminary data.</text>
</comment>
<protein>
    <submittedName>
        <fullName evidence="6">Magnesium transporter CorA family protein</fullName>
    </submittedName>
</protein>
<dbReference type="AlphaFoldDB" id="A0A633T8P8"/>
<dbReference type="PANTHER" id="PTHR46494:SF1">
    <property type="entry name" value="CORA FAMILY METAL ION TRANSPORTER (EUROFUNG)"/>
    <property type="match status" value="1"/>
</dbReference>